<dbReference type="WBParaSite" id="NBR_0001534301-mRNA-1">
    <property type="protein sequence ID" value="NBR_0001534301-mRNA-1"/>
    <property type="gene ID" value="NBR_0001534301"/>
</dbReference>
<feature type="compositionally biased region" description="Polar residues" evidence="1">
    <location>
        <begin position="259"/>
        <end position="269"/>
    </location>
</feature>
<keyword evidence="3" id="KW-1185">Reference proteome</keyword>
<accession>A0A0N4YF32</accession>
<proteinExistence type="predicted"/>
<feature type="region of interest" description="Disordered" evidence="1">
    <location>
        <begin position="194"/>
        <end position="269"/>
    </location>
</feature>
<gene>
    <name evidence="2" type="ORF">NBR_LOCUS15344</name>
</gene>
<feature type="compositionally biased region" description="Low complexity" evidence="1">
    <location>
        <begin position="62"/>
        <end position="71"/>
    </location>
</feature>
<evidence type="ECO:0000313" key="3">
    <source>
        <dbReference type="Proteomes" id="UP000271162"/>
    </source>
</evidence>
<evidence type="ECO:0000313" key="2">
    <source>
        <dbReference type="EMBL" id="VDL78938.1"/>
    </source>
</evidence>
<reference evidence="4" key="1">
    <citation type="submission" date="2017-02" db="UniProtKB">
        <authorList>
            <consortium name="WormBaseParasite"/>
        </authorList>
    </citation>
    <scope>IDENTIFICATION</scope>
</reference>
<reference evidence="2 3" key="2">
    <citation type="submission" date="2018-11" db="EMBL/GenBank/DDBJ databases">
        <authorList>
            <consortium name="Pathogen Informatics"/>
        </authorList>
    </citation>
    <scope>NUCLEOTIDE SEQUENCE [LARGE SCALE GENOMIC DNA]</scope>
</reference>
<dbReference type="AlphaFoldDB" id="A0A0N4YF32"/>
<feature type="region of interest" description="Disordered" evidence="1">
    <location>
        <begin position="50"/>
        <end position="71"/>
    </location>
</feature>
<evidence type="ECO:0000313" key="4">
    <source>
        <dbReference type="WBParaSite" id="NBR_0001534301-mRNA-1"/>
    </source>
</evidence>
<dbReference type="Proteomes" id="UP000271162">
    <property type="component" value="Unassembled WGS sequence"/>
</dbReference>
<feature type="compositionally biased region" description="Basic and acidic residues" evidence="1">
    <location>
        <begin position="211"/>
        <end position="231"/>
    </location>
</feature>
<evidence type="ECO:0000256" key="1">
    <source>
        <dbReference type="SAM" id="MobiDB-lite"/>
    </source>
</evidence>
<name>A0A0N4YF32_NIPBR</name>
<sequence length="317" mass="35803">MFRGNKEVVFGIVLPVPKDCVLIYMKKNTRVAKQDGSGRPIGEDPAFEEVVGTSASQSTVPTTSSKAGSSSATSSKFEDVVLQETNPKQFFPAELDLLLDRYVENYDTFHHAVSGATREETQSKKKFIIDLTEEIYSLGYARRSEKQVEQRIRDEIKLLKRYVNAVRSEVRRTGGGRVFIPRLTAAQMRAYNTLQDRPRVSGLPSGIEPTSRQEEPRRLRPREQSRPRPAESMRPSRPVEASRVGAEEQLSVGSAEGSRPSSRSTVTSESLVGRFVSQKEILVQEMSNLQLRHEVLTKKSQVLDLQIKYWTKKTKDR</sequence>
<dbReference type="EMBL" id="UYSL01021699">
    <property type="protein sequence ID" value="VDL78938.1"/>
    <property type="molecule type" value="Genomic_DNA"/>
</dbReference>
<protein>
    <submittedName>
        <fullName evidence="2 4">Uncharacterized protein</fullName>
    </submittedName>
</protein>
<organism evidence="4">
    <name type="scientific">Nippostrongylus brasiliensis</name>
    <name type="common">Rat hookworm</name>
    <dbReference type="NCBI Taxonomy" id="27835"/>
    <lineage>
        <taxon>Eukaryota</taxon>
        <taxon>Metazoa</taxon>
        <taxon>Ecdysozoa</taxon>
        <taxon>Nematoda</taxon>
        <taxon>Chromadorea</taxon>
        <taxon>Rhabditida</taxon>
        <taxon>Rhabditina</taxon>
        <taxon>Rhabditomorpha</taxon>
        <taxon>Strongyloidea</taxon>
        <taxon>Heligmosomidae</taxon>
        <taxon>Nippostrongylus</taxon>
    </lineage>
</organism>